<evidence type="ECO:0000256" key="3">
    <source>
        <dbReference type="PROSITE-ProRule" id="PRU00023"/>
    </source>
</evidence>
<evidence type="ECO:0000313" key="4">
    <source>
        <dbReference type="EMBL" id="RAP35040.1"/>
    </source>
</evidence>
<organism evidence="4 5">
    <name type="scientific">Legionella quinlivanii</name>
    <dbReference type="NCBI Taxonomy" id="45073"/>
    <lineage>
        <taxon>Bacteria</taxon>
        <taxon>Pseudomonadati</taxon>
        <taxon>Pseudomonadota</taxon>
        <taxon>Gammaproteobacteria</taxon>
        <taxon>Legionellales</taxon>
        <taxon>Legionellaceae</taxon>
        <taxon>Legionella</taxon>
    </lineage>
</organism>
<dbReference type="RefSeq" id="WP_112220554.1">
    <property type="nucleotide sequence ID" value="NZ_MVJN01000012.1"/>
</dbReference>
<dbReference type="PROSITE" id="PS50088">
    <property type="entry name" value="ANK_REPEAT"/>
    <property type="match status" value="2"/>
</dbReference>
<accession>A0A364LG17</accession>
<evidence type="ECO:0000256" key="2">
    <source>
        <dbReference type="ARBA" id="ARBA00023043"/>
    </source>
</evidence>
<feature type="repeat" description="ANK" evidence="3">
    <location>
        <begin position="116"/>
        <end position="148"/>
    </location>
</feature>
<dbReference type="Proteomes" id="UP000249458">
    <property type="component" value="Unassembled WGS sequence"/>
</dbReference>
<dbReference type="Gene3D" id="1.25.40.20">
    <property type="entry name" value="Ankyrin repeat-containing domain"/>
    <property type="match status" value="2"/>
</dbReference>
<dbReference type="AlphaFoldDB" id="A0A364LG17"/>
<protein>
    <submittedName>
        <fullName evidence="4">Uncharacterized protein</fullName>
    </submittedName>
</protein>
<dbReference type="SMART" id="SM00248">
    <property type="entry name" value="ANK"/>
    <property type="match status" value="4"/>
</dbReference>
<evidence type="ECO:0000313" key="5">
    <source>
        <dbReference type="Proteomes" id="UP000249458"/>
    </source>
</evidence>
<dbReference type="SUPFAM" id="SSF48403">
    <property type="entry name" value="Ankyrin repeat"/>
    <property type="match status" value="1"/>
</dbReference>
<dbReference type="PANTHER" id="PTHR24173">
    <property type="entry name" value="ANKYRIN REPEAT CONTAINING"/>
    <property type="match status" value="1"/>
</dbReference>
<proteinExistence type="predicted"/>
<sequence length="347" mass="39525">MKGFFGPASWETRLRQLQINPDEINERDLETIINYFRRNIKSDLQPQQTITALKHLYESYERIKNKNALDETLDFDSSLIVFSYAAKNGMDRFLIQAWPHSNNEVRKNCLQHVNNFNNSALHLASINGHPRVIRFLLQLNMSAMQANMAGKLPIMLALQCHNTAMRQECYREFSHTLPEIVQRLDAAGENILFYLLRAQMEDEALDALQKNPSALQAINDEGETLLHVALLLGLKKIYQPLLRNRAMVEHRTLHNQTILHYAVAGGYVEAVTAVLTSKFNLIDKQDRKLNTALHLAAGQSNGKMIELLLAHGARTDLCNEHNKLAADLASNEYQHLLQNRTPGMSIH</sequence>
<dbReference type="EMBL" id="MVJN01000012">
    <property type="protein sequence ID" value="RAP35040.1"/>
    <property type="molecule type" value="Genomic_DNA"/>
</dbReference>
<feature type="repeat" description="ANK" evidence="3">
    <location>
        <begin position="288"/>
        <end position="320"/>
    </location>
</feature>
<dbReference type="PROSITE" id="PS50297">
    <property type="entry name" value="ANK_REP_REGION"/>
    <property type="match status" value="1"/>
</dbReference>
<gene>
    <name evidence="4" type="ORF">B1207_14165</name>
</gene>
<evidence type="ECO:0000256" key="1">
    <source>
        <dbReference type="ARBA" id="ARBA00022737"/>
    </source>
</evidence>
<dbReference type="InterPro" id="IPR002110">
    <property type="entry name" value="Ankyrin_rpt"/>
</dbReference>
<dbReference type="InterPro" id="IPR036770">
    <property type="entry name" value="Ankyrin_rpt-contain_sf"/>
</dbReference>
<dbReference type="Pfam" id="PF12796">
    <property type="entry name" value="Ank_2"/>
    <property type="match status" value="2"/>
</dbReference>
<dbReference type="PANTHER" id="PTHR24173:SF74">
    <property type="entry name" value="ANKYRIN REPEAT DOMAIN-CONTAINING PROTEIN 16"/>
    <property type="match status" value="1"/>
</dbReference>
<keyword evidence="2 3" id="KW-0040">ANK repeat</keyword>
<keyword evidence="1" id="KW-0677">Repeat</keyword>
<reference evidence="4 5" key="1">
    <citation type="submission" date="2017-02" db="EMBL/GenBank/DDBJ databases">
        <title>Legionella quilivanii strain from human: case report and whole genome sequencing analysis.</title>
        <authorList>
            <person name="Lalancette C."/>
            <person name="Leduc J.-M."/>
            <person name="Levesque S."/>
            <person name="Fournier E."/>
            <person name="Saoud J."/>
            <person name="Faucher S.P."/>
            <person name="Bernard K."/>
            <person name="Martineau C."/>
            <person name="Longtin J."/>
        </authorList>
    </citation>
    <scope>NUCLEOTIDE SEQUENCE [LARGE SCALE GENOMIC DNA]</scope>
    <source>
        <strain evidence="4 5">ID143958</strain>
    </source>
</reference>
<comment type="caution">
    <text evidence="4">The sequence shown here is derived from an EMBL/GenBank/DDBJ whole genome shotgun (WGS) entry which is preliminary data.</text>
</comment>
<name>A0A364LG17_9GAMM</name>